<dbReference type="AlphaFoldDB" id="A0A5B7C8P0"/>
<organism evidence="1">
    <name type="scientific">Davidia involucrata</name>
    <name type="common">Dove tree</name>
    <dbReference type="NCBI Taxonomy" id="16924"/>
    <lineage>
        <taxon>Eukaryota</taxon>
        <taxon>Viridiplantae</taxon>
        <taxon>Streptophyta</taxon>
        <taxon>Embryophyta</taxon>
        <taxon>Tracheophyta</taxon>
        <taxon>Spermatophyta</taxon>
        <taxon>Magnoliopsida</taxon>
        <taxon>eudicotyledons</taxon>
        <taxon>Gunneridae</taxon>
        <taxon>Pentapetalae</taxon>
        <taxon>asterids</taxon>
        <taxon>Cornales</taxon>
        <taxon>Nyssaceae</taxon>
        <taxon>Davidia</taxon>
    </lineage>
</organism>
<evidence type="ECO:0008006" key="2">
    <source>
        <dbReference type="Google" id="ProtNLM"/>
    </source>
</evidence>
<sequence length="135" mass="15209">MKVKDGQVIYEGGIIDLIAVTHTSYEEFVHDACNALGIDSGGKTFHYSSKDDCTMLVRLNDDCRLYLMCRFNKDKVNVYINNAIHATPPNVPKTRESNIDARSPNPTILPLFEEKVQPTERVCTHLASQETNHTL</sequence>
<protein>
    <recommendedName>
        <fullName evidence="2">PB1 domain-containing protein</fullName>
    </recommendedName>
</protein>
<reference evidence="1" key="1">
    <citation type="submission" date="2019-08" db="EMBL/GenBank/DDBJ databases">
        <title>Reference gene set and small RNA set construction with multiple tissues from Davidia involucrata Baill.</title>
        <authorList>
            <person name="Yang H."/>
            <person name="Zhou C."/>
            <person name="Li G."/>
            <person name="Wang J."/>
            <person name="Gao P."/>
            <person name="Wang M."/>
            <person name="Wang R."/>
            <person name="Zhao Y."/>
        </authorList>
    </citation>
    <scope>NUCLEOTIDE SEQUENCE</scope>
    <source>
        <tissue evidence="1">Mixed with DoveR01_LX</tissue>
    </source>
</reference>
<accession>A0A5B7C8P0</accession>
<proteinExistence type="predicted"/>
<name>A0A5B7C8P0_DAVIN</name>
<dbReference type="EMBL" id="GHES01046923">
    <property type="protein sequence ID" value="MPA77482.1"/>
    <property type="molecule type" value="Transcribed_RNA"/>
</dbReference>
<gene>
    <name evidence="1" type="ORF">Din_046923</name>
</gene>
<evidence type="ECO:0000313" key="1">
    <source>
        <dbReference type="EMBL" id="MPA77482.1"/>
    </source>
</evidence>